<dbReference type="AlphaFoldDB" id="A0A7Z7NGV5"/>
<evidence type="ECO:0000256" key="1">
    <source>
        <dbReference type="SAM" id="Phobius"/>
    </source>
</evidence>
<feature type="transmembrane region" description="Helical" evidence="1">
    <location>
        <begin position="173"/>
        <end position="196"/>
    </location>
</feature>
<keyword evidence="1" id="KW-0812">Transmembrane</keyword>
<organism evidence="2 3">
    <name type="scientific">Xanthomonas campestris pv. phaseoli</name>
    <dbReference type="NCBI Taxonomy" id="317013"/>
    <lineage>
        <taxon>Bacteria</taxon>
        <taxon>Pseudomonadati</taxon>
        <taxon>Pseudomonadota</taxon>
        <taxon>Gammaproteobacteria</taxon>
        <taxon>Lysobacterales</taxon>
        <taxon>Lysobacteraceae</taxon>
        <taxon>Xanthomonas</taxon>
    </lineage>
</organism>
<proteinExistence type="predicted"/>
<keyword evidence="1" id="KW-0472">Membrane</keyword>
<reference evidence="2 3" key="1">
    <citation type="submission" date="2017-10" db="EMBL/GenBank/DDBJ databases">
        <authorList>
            <person name="Regsiter A."/>
            <person name="William W."/>
        </authorList>
    </citation>
    <scope>NUCLEOTIDE SEQUENCE [LARGE SCALE GENOMIC DNA]</scope>
    <source>
        <strain evidence="2 3">CFBP6991</strain>
    </source>
</reference>
<dbReference type="EMBL" id="OCZC01000054">
    <property type="protein sequence ID" value="SOO23475.1"/>
    <property type="molecule type" value="Genomic_DNA"/>
</dbReference>
<protein>
    <submittedName>
        <fullName evidence="2">Uncharacterized protein</fullName>
    </submittedName>
</protein>
<feature type="transmembrane region" description="Helical" evidence="1">
    <location>
        <begin position="100"/>
        <end position="120"/>
    </location>
</feature>
<feature type="transmembrane region" description="Helical" evidence="1">
    <location>
        <begin position="132"/>
        <end position="153"/>
    </location>
</feature>
<name>A0A7Z7NGV5_XANCH</name>
<dbReference type="RefSeq" id="WP_145958291.1">
    <property type="nucleotide sequence ID" value="NZ_OCZC01000054.1"/>
</dbReference>
<gene>
    <name evidence="2" type="ORF">XFF6991_280134</name>
</gene>
<dbReference type="Proteomes" id="UP000234345">
    <property type="component" value="Unassembled WGS sequence"/>
</dbReference>
<comment type="caution">
    <text evidence="2">The sequence shown here is derived from an EMBL/GenBank/DDBJ whole genome shotgun (WGS) entry which is preliminary data.</text>
</comment>
<keyword evidence="1" id="KW-1133">Transmembrane helix</keyword>
<evidence type="ECO:0000313" key="2">
    <source>
        <dbReference type="EMBL" id="SOO23475.1"/>
    </source>
</evidence>
<accession>A0A7Z7NGV5</accession>
<evidence type="ECO:0000313" key="3">
    <source>
        <dbReference type="Proteomes" id="UP000234345"/>
    </source>
</evidence>
<sequence>MSNVDGLNQLLETILKLRSEGLESLKIDPLVQYLQDQKDRAEKISPDTEIERASSLAQLHVEAYKASEAAKLSAQSLNHASSLEMFRASIAAGAIARKDILLVNGGAAVAFLALFGHFVASKIPHAIEGFIPALLAFVVGVAAGTTTSAMTYVSQWGYEEDLPHWRHKVGVAAHIGAILTWLTASGAFVLGAIYAARAFLNLS</sequence>